<dbReference type="GO" id="GO:0016020">
    <property type="term" value="C:membrane"/>
    <property type="evidence" value="ECO:0007669"/>
    <property type="project" value="TreeGrafter"/>
</dbReference>
<dbReference type="InterPro" id="IPR000073">
    <property type="entry name" value="AB_hydrolase_1"/>
</dbReference>
<dbReference type="InterPro" id="IPR050266">
    <property type="entry name" value="AB_hydrolase_sf"/>
</dbReference>
<evidence type="ECO:0000259" key="1">
    <source>
        <dbReference type="Pfam" id="PF00561"/>
    </source>
</evidence>
<sequence>MGVGHWRSDAARAHFAAAYDTALARLPAVDRMWDVDTAFGTVRVYRFEGGPGRPVVLLPGRNASTPMWADNLPGLLAHRPVYCVDLLGEPGMSVQRKPITGADDQARWLDDVLTGIGEESVHILGVSFGGWSAMNYALRRPQKVASLVLVDPVLTFASIPLRTMLAFLPMGLPGVPDRLRRSILRWISGGAKVDESDPVLMLIDAGTADFALQQPAPTRFSPEKLRALRVPVLAIIAGRSVIHDARRAAATARSVLSAGQVEVWERASHAVTGEFLDEIASRTSEFWAGVDR</sequence>
<organism evidence="2 3">
    <name type="scientific">Mycolicibacterium neoaurum</name>
    <name type="common">Mycobacterium neoaurum</name>
    <dbReference type="NCBI Taxonomy" id="1795"/>
    <lineage>
        <taxon>Bacteria</taxon>
        <taxon>Bacillati</taxon>
        <taxon>Actinomycetota</taxon>
        <taxon>Actinomycetes</taxon>
        <taxon>Mycobacteriales</taxon>
        <taxon>Mycobacteriaceae</taxon>
        <taxon>Mycolicibacterium</taxon>
    </lineage>
</organism>
<dbReference type="GO" id="GO:0003824">
    <property type="term" value="F:catalytic activity"/>
    <property type="evidence" value="ECO:0007669"/>
    <property type="project" value="UniProtKB-ARBA"/>
</dbReference>
<accession>A0AAV2WQ52</accession>
<protein>
    <submittedName>
        <fullName evidence="2">Carboxylesterase</fullName>
    </submittedName>
</protein>
<evidence type="ECO:0000313" key="3">
    <source>
        <dbReference type="Proteomes" id="UP000028864"/>
    </source>
</evidence>
<name>A0AAV2WQ52_MYCNE</name>
<proteinExistence type="predicted"/>
<dbReference type="Proteomes" id="UP000028864">
    <property type="component" value="Unassembled WGS sequence"/>
</dbReference>
<dbReference type="PANTHER" id="PTHR43798">
    <property type="entry name" value="MONOACYLGLYCEROL LIPASE"/>
    <property type="match status" value="1"/>
</dbReference>
<dbReference type="SUPFAM" id="SSF53474">
    <property type="entry name" value="alpha/beta-Hydrolases"/>
    <property type="match status" value="1"/>
</dbReference>
<dbReference type="PANTHER" id="PTHR43798:SF33">
    <property type="entry name" value="HYDROLASE, PUTATIVE (AFU_ORTHOLOGUE AFUA_2G14860)-RELATED"/>
    <property type="match status" value="1"/>
</dbReference>
<dbReference type="Pfam" id="PF00561">
    <property type="entry name" value="Abhydrolase_1"/>
    <property type="match status" value="1"/>
</dbReference>
<gene>
    <name evidence="2" type="ORF">BN1047_04352</name>
</gene>
<dbReference type="AlphaFoldDB" id="A0AAV2WQ52"/>
<dbReference type="EMBL" id="LK021340">
    <property type="protein sequence ID" value="CDQ46445.1"/>
    <property type="molecule type" value="Genomic_DNA"/>
</dbReference>
<feature type="domain" description="AB hydrolase-1" evidence="1">
    <location>
        <begin position="54"/>
        <end position="178"/>
    </location>
</feature>
<dbReference type="InterPro" id="IPR029058">
    <property type="entry name" value="AB_hydrolase_fold"/>
</dbReference>
<reference evidence="2" key="2">
    <citation type="submission" date="2015-09" db="EMBL/GenBank/DDBJ databases">
        <title>Draft genome sequence of Mycobacterium neoaurum DSM 44074.</title>
        <authorList>
            <person name="Croce O."/>
            <person name="Robert C."/>
            <person name="Raoult D."/>
            <person name="Drancourt M."/>
        </authorList>
    </citation>
    <scope>NUCLEOTIDE SEQUENCE</scope>
    <source>
        <strain evidence="2">DSM 44074</strain>
    </source>
</reference>
<dbReference type="Gene3D" id="3.40.50.1820">
    <property type="entry name" value="alpha/beta hydrolase"/>
    <property type="match status" value="1"/>
</dbReference>
<reference evidence="2" key="1">
    <citation type="submission" date="2014-05" db="EMBL/GenBank/DDBJ databases">
        <authorList>
            <person name="Urmite Genomes"/>
        </authorList>
    </citation>
    <scope>NUCLEOTIDE SEQUENCE</scope>
    <source>
        <strain evidence="2">DSM 44074</strain>
    </source>
</reference>
<evidence type="ECO:0000313" key="2">
    <source>
        <dbReference type="EMBL" id="CDQ46445.1"/>
    </source>
</evidence>